<dbReference type="GO" id="GO:0016491">
    <property type="term" value="F:oxidoreductase activity"/>
    <property type="evidence" value="ECO:0007669"/>
    <property type="project" value="UniProtKB-KW"/>
</dbReference>
<dbReference type="Pfam" id="PF00106">
    <property type="entry name" value="adh_short"/>
    <property type="match status" value="1"/>
</dbReference>
<accession>A0A486XV71</accession>
<sequence length="245" mass="26386">MTSTCLITGASSGIGRQLALHYAAKGWTVYAVARSADKLNELAGNSGIIALPLDLTDNAALSSAAQQLVHEGVVLDLVLLNAGTCEYVDAKALDLAAFERTFAINFHAVVAATKYLLPLLKASLTPQLAIVSSMAHFFPFTRAEAYGASKAAVSYFADSLRIDLADTGVSVHLIEPGFVDTPLTQKNDFSMPFLVSVDTACNRIYQGLLSGNSRIRFPRRLGYMLKLLSLLPYNLRNKLAQGMKQ</sequence>
<dbReference type="PROSITE" id="PS00061">
    <property type="entry name" value="ADH_SHORT"/>
    <property type="match status" value="1"/>
</dbReference>
<dbReference type="EMBL" id="CAAJGR010000121">
    <property type="protein sequence ID" value="VHO05407.1"/>
    <property type="molecule type" value="Genomic_DNA"/>
</dbReference>
<gene>
    <name evidence="3" type="ORF">BAL341_2490</name>
</gene>
<organism evidence="3">
    <name type="scientific">Rheinheimera sp. BAL341</name>
    <dbReference type="NCBI Taxonomy" id="1708203"/>
    <lineage>
        <taxon>Bacteria</taxon>
        <taxon>Pseudomonadati</taxon>
        <taxon>Pseudomonadota</taxon>
        <taxon>Gammaproteobacteria</taxon>
        <taxon>Chromatiales</taxon>
        <taxon>Chromatiaceae</taxon>
        <taxon>Rheinheimera</taxon>
    </lineage>
</organism>
<dbReference type="SUPFAM" id="SSF51735">
    <property type="entry name" value="NAD(P)-binding Rossmann-fold domains"/>
    <property type="match status" value="1"/>
</dbReference>
<reference evidence="3" key="1">
    <citation type="submission" date="2019-04" db="EMBL/GenBank/DDBJ databases">
        <authorList>
            <person name="Brambilla D."/>
        </authorList>
    </citation>
    <scope>NUCLEOTIDE SEQUENCE</scope>
    <source>
        <strain evidence="3">BAL1</strain>
    </source>
</reference>
<dbReference type="PANTHER" id="PTHR44196">
    <property type="entry name" value="DEHYDROGENASE/REDUCTASE SDR FAMILY MEMBER 7B"/>
    <property type="match status" value="1"/>
</dbReference>
<dbReference type="PRINTS" id="PR00081">
    <property type="entry name" value="GDHRDH"/>
</dbReference>
<dbReference type="InterPro" id="IPR036291">
    <property type="entry name" value="NAD(P)-bd_dom_sf"/>
</dbReference>
<evidence type="ECO:0000313" key="3">
    <source>
        <dbReference type="EMBL" id="VHO05407.1"/>
    </source>
</evidence>
<evidence type="ECO:0000256" key="2">
    <source>
        <dbReference type="ARBA" id="ARBA00023002"/>
    </source>
</evidence>
<keyword evidence="2 3" id="KW-0560">Oxidoreductase</keyword>
<evidence type="ECO:0000256" key="1">
    <source>
        <dbReference type="ARBA" id="ARBA00006484"/>
    </source>
</evidence>
<name>A0A486XV71_9GAMM</name>
<proteinExistence type="inferred from homology"/>
<dbReference type="Gene3D" id="3.40.50.720">
    <property type="entry name" value="NAD(P)-binding Rossmann-like Domain"/>
    <property type="match status" value="1"/>
</dbReference>
<comment type="similarity">
    <text evidence="1">Belongs to the short-chain dehydrogenases/reductases (SDR) family.</text>
</comment>
<dbReference type="AlphaFoldDB" id="A0A486XV71"/>
<dbReference type="InterPro" id="IPR002347">
    <property type="entry name" value="SDR_fam"/>
</dbReference>
<protein>
    <submittedName>
        <fullName evidence="3">Oxidoreductase, short-chain dehydrogenase/reductase family</fullName>
        <ecNumber evidence="3">1.1.1.-</ecNumber>
    </submittedName>
</protein>
<dbReference type="GO" id="GO:0016020">
    <property type="term" value="C:membrane"/>
    <property type="evidence" value="ECO:0007669"/>
    <property type="project" value="TreeGrafter"/>
</dbReference>
<dbReference type="PANTHER" id="PTHR44196:SF1">
    <property type="entry name" value="DEHYDROGENASE_REDUCTASE SDR FAMILY MEMBER 7B"/>
    <property type="match status" value="1"/>
</dbReference>
<dbReference type="EC" id="1.1.1.-" evidence="3"/>
<dbReference type="InterPro" id="IPR020904">
    <property type="entry name" value="Sc_DH/Rdtase_CS"/>
</dbReference>